<dbReference type="PANTHER" id="PTHR44846:SF1">
    <property type="entry name" value="MANNOSYL-D-GLYCERATE TRANSPORT_METABOLISM SYSTEM REPRESSOR MNGR-RELATED"/>
    <property type="match status" value="1"/>
</dbReference>
<dbReference type="AlphaFoldDB" id="A0A136PUW2"/>
<keyword evidence="3" id="KW-0804">Transcription</keyword>
<keyword evidence="1" id="KW-0805">Transcription regulation</keyword>
<dbReference type="InterPro" id="IPR036388">
    <property type="entry name" value="WH-like_DNA-bd_sf"/>
</dbReference>
<evidence type="ECO:0000256" key="3">
    <source>
        <dbReference type="ARBA" id="ARBA00023163"/>
    </source>
</evidence>
<dbReference type="InterPro" id="IPR036390">
    <property type="entry name" value="WH_DNA-bd_sf"/>
</dbReference>
<evidence type="ECO:0000313" key="5">
    <source>
        <dbReference type="EMBL" id="KXK61946.1"/>
    </source>
</evidence>
<evidence type="ECO:0000256" key="2">
    <source>
        <dbReference type="ARBA" id="ARBA00023125"/>
    </source>
</evidence>
<sequence>MDFDPDGSIDHAGPVPPYRQLAGILAARVGRGDWQPNRAIPSEAHLVQEYGVARATVRRSIAVLVDQGVLFVVPQRGTYVKGPALP</sequence>
<dbReference type="SMART" id="SM00345">
    <property type="entry name" value="HTH_GNTR"/>
    <property type="match status" value="1"/>
</dbReference>
<dbReference type="Proteomes" id="UP000070620">
    <property type="component" value="Unassembled WGS sequence"/>
</dbReference>
<gene>
    <name evidence="5" type="ORF">AWW66_10925</name>
</gene>
<dbReference type="CDD" id="cd07377">
    <property type="entry name" value="WHTH_GntR"/>
    <property type="match status" value="1"/>
</dbReference>
<dbReference type="PANTHER" id="PTHR44846">
    <property type="entry name" value="MANNOSYL-D-GLYCERATE TRANSPORT/METABOLISM SYSTEM REPRESSOR MNGR-RELATED"/>
    <property type="match status" value="1"/>
</dbReference>
<dbReference type="Pfam" id="PF00392">
    <property type="entry name" value="GntR"/>
    <property type="match status" value="1"/>
</dbReference>
<organism evidence="5 6">
    <name type="scientific">Micromonospora rosaria</name>
    <dbReference type="NCBI Taxonomy" id="47874"/>
    <lineage>
        <taxon>Bacteria</taxon>
        <taxon>Bacillati</taxon>
        <taxon>Actinomycetota</taxon>
        <taxon>Actinomycetes</taxon>
        <taxon>Micromonosporales</taxon>
        <taxon>Micromonosporaceae</taxon>
        <taxon>Micromonospora</taxon>
    </lineage>
</organism>
<protein>
    <submittedName>
        <fullName evidence="5">GntR family transcriptional regulator</fullName>
    </submittedName>
</protein>
<keyword evidence="6" id="KW-1185">Reference proteome</keyword>
<evidence type="ECO:0000313" key="6">
    <source>
        <dbReference type="Proteomes" id="UP000070620"/>
    </source>
</evidence>
<dbReference type="SUPFAM" id="SSF46785">
    <property type="entry name" value="Winged helix' DNA-binding domain"/>
    <property type="match status" value="1"/>
</dbReference>
<reference evidence="5 6" key="1">
    <citation type="submission" date="2016-01" db="EMBL/GenBank/DDBJ databases">
        <title>Whole genome sequence and analysis of Micromonospora rosaria DSM 803, which can produce antibacterial substance rosamicin.</title>
        <authorList>
            <person name="Yang H."/>
            <person name="He X."/>
            <person name="Zhu D."/>
        </authorList>
    </citation>
    <scope>NUCLEOTIDE SEQUENCE [LARGE SCALE GENOMIC DNA]</scope>
    <source>
        <strain evidence="5 6">DSM 803</strain>
    </source>
</reference>
<proteinExistence type="predicted"/>
<comment type="caution">
    <text evidence="5">The sequence shown here is derived from an EMBL/GenBank/DDBJ whole genome shotgun (WGS) entry which is preliminary data.</text>
</comment>
<name>A0A136PUW2_9ACTN</name>
<dbReference type="InterPro" id="IPR000524">
    <property type="entry name" value="Tscrpt_reg_HTH_GntR"/>
</dbReference>
<evidence type="ECO:0000256" key="1">
    <source>
        <dbReference type="ARBA" id="ARBA00023015"/>
    </source>
</evidence>
<dbReference type="OrthoDB" id="3517754at2"/>
<dbReference type="PROSITE" id="PS50949">
    <property type="entry name" value="HTH_GNTR"/>
    <property type="match status" value="1"/>
</dbReference>
<dbReference type="InterPro" id="IPR050679">
    <property type="entry name" value="Bact_HTH_transcr_reg"/>
</dbReference>
<dbReference type="PRINTS" id="PR00035">
    <property type="entry name" value="HTHGNTR"/>
</dbReference>
<dbReference type="GO" id="GO:0003677">
    <property type="term" value="F:DNA binding"/>
    <property type="evidence" value="ECO:0007669"/>
    <property type="project" value="UniProtKB-KW"/>
</dbReference>
<dbReference type="GO" id="GO:0003700">
    <property type="term" value="F:DNA-binding transcription factor activity"/>
    <property type="evidence" value="ECO:0007669"/>
    <property type="project" value="InterPro"/>
</dbReference>
<dbReference type="Gene3D" id="1.10.10.10">
    <property type="entry name" value="Winged helix-like DNA-binding domain superfamily/Winged helix DNA-binding domain"/>
    <property type="match status" value="1"/>
</dbReference>
<feature type="domain" description="HTH gntR-type" evidence="4">
    <location>
        <begin position="15"/>
        <end position="83"/>
    </location>
</feature>
<dbReference type="EMBL" id="LRQV01000029">
    <property type="protein sequence ID" value="KXK61946.1"/>
    <property type="molecule type" value="Genomic_DNA"/>
</dbReference>
<dbReference type="GO" id="GO:0045892">
    <property type="term" value="P:negative regulation of DNA-templated transcription"/>
    <property type="evidence" value="ECO:0007669"/>
    <property type="project" value="TreeGrafter"/>
</dbReference>
<accession>A0A136PUW2</accession>
<evidence type="ECO:0000259" key="4">
    <source>
        <dbReference type="PROSITE" id="PS50949"/>
    </source>
</evidence>
<dbReference type="RefSeq" id="WP_067363687.1">
    <property type="nucleotide sequence ID" value="NZ_JBIUBN010000011.1"/>
</dbReference>
<keyword evidence="2" id="KW-0238">DNA-binding</keyword>